<feature type="transmembrane region" description="Helical" evidence="12">
    <location>
        <begin position="760"/>
        <end position="779"/>
    </location>
</feature>
<dbReference type="PANTHER" id="PTHR23071:SF1">
    <property type="entry name" value="GPI ETHANOLAMINE PHOSPHATE TRANSFERASE 3"/>
    <property type="match status" value="1"/>
</dbReference>
<keyword evidence="4" id="KW-0337">GPI-anchor biosynthesis</keyword>
<evidence type="ECO:0000256" key="7">
    <source>
        <dbReference type="ARBA" id="ARBA00022824"/>
    </source>
</evidence>
<feature type="transmembrane region" description="Helical" evidence="12">
    <location>
        <begin position="672"/>
        <end position="694"/>
    </location>
</feature>
<organism evidence="13 14">
    <name type="scientific">Thermothielavioides terrestris</name>
    <dbReference type="NCBI Taxonomy" id="2587410"/>
    <lineage>
        <taxon>Eukaryota</taxon>
        <taxon>Fungi</taxon>
        <taxon>Dikarya</taxon>
        <taxon>Ascomycota</taxon>
        <taxon>Pezizomycotina</taxon>
        <taxon>Sordariomycetes</taxon>
        <taxon>Sordariomycetidae</taxon>
        <taxon>Sordariales</taxon>
        <taxon>Chaetomiaceae</taxon>
        <taxon>Thermothielavioides</taxon>
    </lineage>
</organism>
<feature type="transmembrane region" description="Helical" evidence="12">
    <location>
        <begin position="585"/>
        <end position="603"/>
    </location>
</feature>
<evidence type="ECO:0000256" key="10">
    <source>
        <dbReference type="ARBA" id="ARBA00023180"/>
    </source>
</evidence>
<dbReference type="CDD" id="cd16023">
    <property type="entry name" value="GPI_EPT_3"/>
    <property type="match status" value="1"/>
</dbReference>
<dbReference type="InterPro" id="IPR017850">
    <property type="entry name" value="Alkaline_phosphatase_core_sf"/>
</dbReference>
<dbReference type="Pfam" id="PF01663">
    <property type="entry name" value="Phosphodiest"/>
    <property type="match status" value="1"/>
</dbReference>
<gene>
    <name evidence="13" type="ORF">TT172_LOCUS5218</name>
</gene>
<dbReference type="InterPro" id="IPR037675">
    <property type="entry name" value="PIG-O_N"/>
</dbReference>
<dbReference type="InterPro" id="IPR039524">
    <property type="entry name" value="PIGO/GPI13"/>
</dbReference>
<keyword evidence="6 12" id="KW-0812">Transmembrane</keyword>
<feature type="transmembrane region" description="Helical" evidence="12">
    <location>
        <begin position="838"/>
        <end position="857"/>
    </location>
</feature>
<keyword evidence="10" id="KW-0325">Glycoprotein</keyword>
<evidence type="ECO:0000256" key="2">
    <source>
        <dbReference type="ARBA" id="ARBA00004687"/>
    </source>
</evidence>
<evidence type="ECO:0000256" key="4">
    <source>
        <dbReference type="ARBA" id="ARBA00022502"/>
    </source>
</evidence>
<sequence>MPPPQPAPKKAAQPLPDYKTIAAQFAAAKRAKEQAENAADAPQKKKPAPSRQDRKQEREQEQEQKEKRTLAEAAAPDHHPRRRRARLDAARKRAYLARWAWTAGFWVWLLCVHAAGIAYFTSGFLLTRLVLEEKSACGAPPTALADAGAGAGAQRAGSGSASLLGSGVGAGARVAGKAAAAAGGVVDLLPPWEGKGTVDGGCWHPRTFERAVVVVIDALRYDFTVPVGDGEPFHDAFPFMWETAVREPARAFLRPFIADPPTSTLQRLKGLTTGTLPTFVDVGSSFSGTAIDEDNLLMQLRDAGKRIVHLGDDTWEALFPEYFEGNLSRAYDSFNVWDLHTVDNGVIEHIFPLMGRKDEWDLLIGHCLGVDHAGHRYGPNHPEMTKKLRQMDAFIRDLAATIDDKTVLVVMGDHGMDGKGDHGGESDDEVEAALWMYSPKGIFGRTEPEHVTPPATAKTRPVNQIDLVPTLALLLGIPIPFNNLGRPIEEAFAGPAGNSWANLAAAERVTAAGIKRYQASYYAARGIEQSSGPGSPSELWVKAEGLVGKGKKQDWRAIFSAFAAYQAETLHRCKGLWARFDLKNMGLGMAIMALGLITLLVYVSKGDDDDVIDDEELDLAEQSLELQGIEADAESIPVDTLDKRLVRAAVIGALPGLIGGVVSSSVSGAGDWYRGAGIAALTSIAAVLASMYEAQETLLKLLPRTMWGWMAVIFTVSQSVGFASNSYTIWEDSILLFFITTFGVVSALSALRLPSRTDRYLAIYHSVVFVLLGRVASFSKLCREEQMPYCVSTYYASATSSTSAPWQLAIPFLVSLVLPSVLKAYLQPTRSYEGLAPTWIGYVFRTGLFMSALYWLLDAADNGNWIPGLPDKTLKTISVVTAQIVLGLAFVAGTTAFIWAPPCVSVITSASRSTPSKAQVAILGYANAHGARYLLLPLNLFAACMLLSKPMGAGALALMAWQVLSLLEILDHLGLPTSPIGPVMLAVLGTFHFFTTGHQAVLSTIQWDAAFIPLFAVRYPYSPLLVGLNTFAGPVLAAAAAPLLALWKAGPRRKGLLDAISRALGAFVAYFAAESLATMAWAGHLRRHLMLYRVFGPRFMTAAVVLLVVDVVGLVVALAGVRCNTVAVGDVFGWAE</sequence>
<accession>A0A3S4ATU2</accession>
<dbReference type="GO" id="GO:0051377">
    <property type="term" value="F:mannose-ethanolamine phosphotransferase activity"/>
    <property type="evidence" value="ECO:0007669"/>
    <property type="project" value="InterPro"/>
</dbReference>
<evidence type="ECO:0000313" key="14">
    <source>
        <dbReference type="Proteomes" id="UP000289323"/>
    </source>
</evidence>
<keyword evidence="9 12" id="KW-0472">Membrane</keyword>
<keyword evidence="5" id="KW-0808">Transferase</keyword>
<dbReference type="SUPFAM" id="SSF53649">
    <property type="entry name" value="Alkaline phosphatase-like"/>
    <property type="match status" value="1"/>
</dbReference>
<dbReference type="Gene3D" id="3.40.720.10">
    <property type="entry name" value="Alkaline Phosphatase, subunit A"/>
    <property type="match status" value="1"/>
</dbReference>
<dbReference type="GO" id="GO:0005789">
    <property type="term" value="C:endoplasmic reticulum membrane"/>
    <property type="evidence" value="ECO:0007669"/>
    <property type="project" value="UniProtKB-SubCell"/>
</dbReference>
<evidence type="ECO:0000256" key="1">
    <source>
        <dbReference type="ARBA" id="ARBA00004477"/>
    </source>
</evidence>
<evidence type="ECO:0000313" key="13">
    <source>
        <dbReference type="EMBL" id="SPQ22799.1"/>
    </source>
</evidence>
<comment type="subcellular location">
    <subcellularLocation>
        <location evidence="1">Endoplasmic reticulum membrane</location>
        <topology evidence="1">Multi-pass membrane protein</topology>
    </subcellularLocation>
</comment>
<dbReference type="UniPathway" id="UPA00196"/>
<feature type="transmembrane region" description="Helical" evidence="12">
    <location>
        <begin position="645"/>
        <end position="666"/>
    </location>
</feature>
<evidence type="ECO:0000256" key="12">
    <source>
        <dbReference type="SAM" id="Phobius"/>
    </source>
</evidence>
<evidence type="ECO:0000256" key="6">
    <source>
        <dbReference type="ARBA" id="ARBA00022692"/>
    </source>
</evidence>
<protein>
    <submittedName>
        <fullName evidence="13">476605bb-6a79-46bc-a14e-c82f7c17fdb9</fullName>
    </submittedName>
</protein>
<feature type="transmembrane region" description="Helical" evidence="12">
    <location>
        <begin position="1027"/>
        <end position="1047"/>
    </location>
</feature>
<feature type="transmembrane region" description="Helical" evidence="12">
    <location>
        <begin position="99"/>
        <end position="120"/>
    </location>
</feature>
<name>A0A3S4ATU2_9PEZI</name>
<reference evidence="13 14" key="1">
    <citation type="submission" date="2018-04" db="EMBL/GenBank/DDBJ databases">
        <authorList>
            <person name="Huttner S."/>
            <person name="Dainat J."/>
        </authorList>
    </citation>
    <scope>NUCLEOTIDE SEQUENCE [LARGE SCALE GENOMIC DNA]</scope>
</reference>
<dbReference type="GO" id="GO:0006506">
    <property type="term" value="P:GPI anchor biosynthetic process"/>
    <property type="evidence" value="ECO:0007669"/>
    <property type="project" value="UniProtKB-UniPathway"/>
</dbReference>
<evidence type="ECO:0000256" key="3">
    <source>
        <dbReference type="ARBA" id="ARBA00008695"/>
    </source>
</evidence>
<evidence type="ECO:0000256" key="9">
    <source>
        <dbReference type="ARBA" id="ARBA00023136"/>
    </source>
</evidence>
<feature type="compositionally biased region" description="Basic and acidic residues" evidence="11">
    <location>
        <begin position="51"/>
        <end position="78"/>
    </location>
</feature>
<feature type="region of interest" description="Disordered" evidence="11">
    <location>
        <begin position="1"/>
        <end position="85"/>
    </location>
</feature>
<feature type="transmembrane region" description="Helical" evidence="12">
    <location>
        <begin position="1102"/>
        <end position="1121"/>
    </location>
</feature>
<dbReference type="PANTHER" id="PTHR23071">
    <property type="entry name" value="PHOSPHATIDYLINOSITOL GLYCAN"/>
    <property type="match status" value="1"/>
</dbReference>
<dbReference type="Proteomes" id="UP000289323">
    <property type="component" value="Unassembled WGS sequence"/>
</dbReference>
<keyword evidence="7" id="KW-0256">Endoplasmic reticulum</keyword>
<feature type="transmembrane region" description="Helical" evidence="12">
    <location>
        <begin position="706"/>
        <end position="727"/>
    </location>
</feature>
<dbReference type="InterPro" id="IPR002591">
    <property type="entry name" value="Phosphodiest/P_Trfase"/>
</dbReference>
<comment type="similarity">
    <text evidence="3">Belongs to the PIGG/PIGN/PIGO family. PIGO subfamily.</text>
</comment>
<proteinExistence type="inferred from homology"/>
<evidence type="ECO:0000256" key="11">
    <source>
        <dbReference type="SAM" id="MobiDB-lite"/>
    </source>
</evidence>
<feature type="transmembrane region" description="Helical" evidence="12">
    <location>
        <begin position="1059"/>
        <end position="1082"/>
    </location>
</feature>
<dbReference type="EMBL" id="OUUZ01000009">
    <property type="protein sequence ID" value="SPQ22799.1"/>
    <property type="molecule type" value="Genomic_DNA"/>
</dbReference>
<feature type="transmembrane region" description="Helical" evidence="12">
    <location>
        <begin position="940"/>
        <end position="961"/>
    </location>
</feature>
<feature type="transmembrane region" description="Helical" evidence="12">
    <location>
        <begin position="877"/>
        <end position="900"/>
    </location>
</feature>
<evidence type="ECO:0000256" key="5">
    <source>
        <dbReference type="ARBA" id="ARBA00022679"/>
    </source>
</evidence>
<dbReference type="AlphaFoldDB" id="A0A3S4ATU2"/>
<feature type="transmembrane region" description="Helical" evidence="12">
    <location>
        <begin position="806"/>
        <end position="826"/>
    </location>
</feature>
<comment type="pathway">
    <text evidence="2">Glycolipid biosynthesis; glycosylphosphatidylinositol-anchor biosynthesis.</text>
</comment>
<feature type="transmembrane region" description="Helical" evidence="12">
    <location>
        <begin position="733"/>
        <end position="753"/>
    </location>
</feature>
<evidence type="ECO:0000256" key="8">
    <source>
        <dbReference type="ARBA" id="ARBA00022989"/>
    </source>
</evidence>
<keyword evidence="8 12" id="KW-1133">Transmembrane helix</keyword>